<accession>A0A812VIG6</accession>
<dbReference type="Proteomes" id="UP000649617">
    <property type="component" value="Unassembled WGS sequence"/>
</dbReference>
<feature type="transmembrane region" description="Helical" evidence="1">
    <location>
        <begin position="300"/>
        <end position="322"/>
    </location>
</feature>
<comment type="caution">
    <text evidence="2">The sequence shown here is derived from an EMBL/GenBank/DDBJ whole genome shotgun (WGS) entry which is preliminary data.</text>
</comment>
<keyword evidence="1" id="KW-0472">Membrane</keyword>
<reference evidence="2" key="1">
    <citation type="submission" date="2021-02" db="EMBL/GenBank/DDBJ databases">
        <authorList>
            <person name="Dougan E. K."/>
            <person name="Rhodes N."/>
            <person name="Thang M."/>
            <person name="Chan C."/>
        </authorList>
    </citation>
    <scope>NUCLEOTIDE SEQUENCE</scope>
</reference>
<evidence type="ECO:0000313" key="2">
    <source>
        <dbReference type="EMBL" id="CAE7634256.1"/>
    </source>
</evidence>
<name>A0A812VIG6_SYMPI</name>
<feature type="transmembrane region" description="Helical" evidence="1">
    <location>
        <begin position="270"/>
        <end position="288"/>
    </location>
</feature>
<gene>
    <name evidence="2" type="primary">mak16-a</name>
    <name evidence="2" type="ORF">SPIL2461_LOCUS16682</name>
</gene>
<organism evidence="2 3">
    <name type="scientific">Symbiodinium pilosum</name>
    <name type="common">Dinoflagellate</name>
    <dbReference type="NCBI Taxonomy" id="2952"/>
    <lineage>
        <taxon>Eukaryota</taxon>
        <taxon>Sar</taxon>
        <taxon>Alveolata</taxon>
        <taxon>Dinophyceae</taxon>
        <taxon>Suessiales</taxon>
        <taxon>Symbiodiniaceae</taxon>
        <taxon>Symbiodinium</taxon>
    </lineage>
</organism>
<dbReference type="AlphaFoldDB" id="A0A812VIG6"/>
<sequence length="324" mass="36019">MGILASFVLKRCCTRNIAPPTDGDRHLVEHPSVQDGALRHRTVDQEKWGVTLRDLRQFKRLVHDAVMKGIIKPHDRDQFLPSDTSCGPSVYTVTQQFIKPVTEAAGNVSWALMKHPEGLLCDVFITHGWAEGIYEFVDKVEDSWPRGGTAACVCFLSNPQNLDISDLIRSPRESPFARALESSSSMLVIPNHVSSIYSRIWCVYEAFLVHTWNKPIRVAQAPVPTGSDMLRVSCVGLSALAAGLLTGISQATYFGLAKSTEQQLQVVRNAFFYSAAAFGCGIMFLFVMRKHHWIACQLAIYVFAICLETWLLIMTLACGQVPCN</sequence>
<evidence type="ECO:0000256" key="1">
    <source>
        <dbReference type="SAM" id="Phobius"/>
    </source>
</evidence>
<keyword evidence="1" id="KW-1133">Transmembrane helix</keyword>
<proteinExistence type="predicted"/>
<dbReference type="OrthoDB" id="415695at2759"/>
<keyword evidence="1" id="KW-0812">Transmembrane</keyword>
<feature type="non-terminal residue" evidence="2">
    <location>
        <position position="324"/>
    </location>
</feature>
<evidence type="ECO:0000313" key="3">
    <source>
        <dbReference type="Proteomes" id="UP000649617"/>
    </source>
</evidence>
<keyword evidence="3" id="KW-1185">Reference proteome</keyword>
<protein>
    <submittedName>
        <fullName evidence="2">Mak16-a protein</fullName>
    </submittedName>
</protein>
<dbReference type="EMBL" id="CAJNIZ010042723">
    <property type="protein sequence ID" value="CAE7634256.1"/>
    <property type="molecule type" value="Genomic_DNA"/>
</dbReference>